<dbReference type="EMBL" id="CP150096">
    <property type="protein sequence ID" value="WZN47502.1"/>
    <property type="molecule type" value="Genomic_DNA"/>
</dbReference>
<sequence length="216" mass="24769">MKTRMKLLTAGILTGLVLFLGACSSTKVTSSWKEPETSLQKDQKIMVLGLVNDREGRLRGQMEKEMVLALKKQGYQAVSAYDEFGPKAFRGLKEEQALNKLRKGDIDKVLTIVMLDKSKEKSYVPGNNFYGPFGGPYYGRWWGYYNWMYGRVYDPGYYTTNTRYFLESNLYSISDKQLLYSIQTETFDPASAERMAVVYTNKVVADMTRQQLIGRN</sequence>
<accession>A0ABZ2Z7B4</accession>
<evidence type="ECO:0000313" key="1">
    <source>
        <dbReference type="EMBL" id="WZN47502.1"/>
    </source>
</evidence>
<gene>
    <name evidence="1" type="ORF">WJU22_04855</name>
</gene>
<organism evidence="1 2">
    <name type="scientific">Chitinophaga caseinilytica</name>
    <dbReference type="NCBI Taxonomy" id="2267521"/>
    <lineage>
        <taxon>Bacteria</taxon>
        <taxon>Pseudomonadati</taxon>
        <taxon>Bacteroidota</taxon>
        <taxon>Chitinophagia</taxon>
        <taxon>Chitinophagales</taxon>
        <taxon>Chitinophagaceae</taxon>
        <taxon>Chitinophaga</taxon>
    </lineage>
</organism>
<name>A0ABZ2Z7B4_9BACT</name>
<dbReference type="Proteomes" id="UP001449657">
    <property type="component" value="Chromosome"/>
</dbReference>
<evidence type="ECO:0008006" key="3">
    <source>
        <dbReference type="Google" id="ProtNLM"/>
    </source>
</evidence>
<proteinExistence type="predicted"/>
<dbReference type="RefSeq" id="WP_341842137.1">
    <property type="nucleotide sequence ID" value="NZ_CP149792.1"/>
</dbReference>
<protein>
    <recommendedName>
        <fullName evidence="3">DUF4136 domain-containing protein</fullName>
    </recommendedName>
</protein>
<dbReference type="PROSITE" id="PS51257">
    <property type="entry name" value="PROKAR_LIPOPROTEIN"/>
    <property type="match status" value="1"/>
</dbReference>
<reference evidence="1 2" key="1">
    <citation type="submission" date="2024-03" db="EMBL/GenBank/DDBJ databases">
        <title>Chitinophaga caseinilytica sp. nov., a casein hydrolysing bacterium isolated from forest soil.</title>
        <authorList>
            <person name="Lee D.S."/>
            <person name="Han D.M."/>
            <person name="Baek J.H."/>
            <person name="Choi D.G."/>
            <person name="Jeon J.H."/>
            <person name="Jeon C.O."/>
        </authorList>
    </citation>
    <scope>NUCLEOTIDE SEQUENCE [LARGE SCALE GENOMIC DNA]</scope>
    <source>
        <strain evidence="1 2">KACC 19118</strain>
    </source>
</reference>
<keyword evidence="2" id="KW-1185">Reference proteome</keyword>
<evidence type="ECO:0000313" key="2">
    <source>
        <dbReference type="Proteomes" id="UP001449657"/>
    </source>
</evidence>